<organism evidence="5 6">
    <name type="scientific">Rhodnius prolixus</name>
    <name type="common">Triatomid bug</name>
    <dbReference type="NCBI Taxonomy" id="13249"/>
    <lineage>
        <taxon>Eukaryota</taxon>
        <taxon>Metazoa</taxon>
        <taxon>Ecdysozoa</taxon>
        <taxon>Arthropoda</taxon>
        <taxon>Hexapoda</taxon>
        <taxon>Insecta</taxon>
        <taxon>Pterygota</taxon>
        <taxon>Neoptera</taxon>
        <taxon>Paraneoptera</taxon>
        <taxon>Hemiptera</taxon>
        <taxon>Heteroptera</taxon>
        <taxon>Panheteroptera</taxon>
        <taxon>Cimicomorpha</taxon>
        <taxon>Reduviidae</taxon>
        <taxon>Triatominae</taxon>
        <taxon>Rhodnius</taxon>
    </lineage>
</organism>
<dbReference type="FunFam" id="2.60.40.10:FF:000519">
    <property type="entry name" value="Muscle M-line assembly protein unc-89"/>
    <property type="match status" value="1"/>
</dbReference>
<dbReference type="InterPro" id="IPR003598">
    <property type="entry name" value="Ig_sub2"/>
</dbReference>
<dbReference type="GO" id="GO:0005886">
    <property type="term" value="C:plasma membrane"/>
    <property type="evidence" value="ECO:0007669"/>
    <property type="project" value="TreeGrafter"/>
</dbReference>
<dbReference type="GO" id="GO:0030424">
    <property type="term" value="C:axon"/>
    <property type="evidence" value="ECO:0007669"/>
    <property type="project" value="TreeGrafter"/>
</dbReference>
<dbReference type="InterPro" id="IPR007110">
    <property type="entry name" value="Ig-like_dom"/>
</dbReference>
<proteinExistence type="predicted"/>
<dbReference type="GO" id="GO:0098632">
    <property type="term" value="F:cell-cell adhesion mediator activity"/>
    <property type="evidence" value="ECO:0007669"/>
    <property type="project" value="TreeGrafter"/>
</dbReference>
<dbReference type="PANTHER" id="PTHR10075:SF101">
    <property type="entry name" value="ZWEI IG DOMAIN PROTEIN ZIG-3"/>
    <property type="match status" value="1"/>
</dbReference>
<dbReference type="PROSITE" id="PS50835">
    <property type="entry name" value="IG_LIKE"/>
    <property type="match status" value="1"/>
</dbReference>
<dbReference type="SMART" id="SM00408">
    <property type="entry name" value="IGc2"/>
    <property type="match status" value="1"/>
</dbReference>
<dbReference type="GO" id="GO:0007156">
    <property type="term" value="P:homophilic cell adhesion via plasma membrane adhesion molecules"/>
    <property type="evidence" value="ECO:0007669"/>
    <property type="project" value="TreeGrafter"/>
</dbReference>
<dbReference type="PANTHER" id="PTHR10075">
    <property type="entry name" value="BASIGIN RELATED"/>
    <property type="match status" value="1"/>
</dbReference>
<dbReference type="Proteomes" id="UP000015103">
    <property type="component" value="Unassembled WGS sequence"/>
</dbReference>
<feature type="compositionally biased region" description="Polar residues" evidence="3">
    <location>
        <begin position="645"/>
        <end position="655"/>
    </location>
</feature>
<dbReference type="VEuPathDB" id="VectorBase:RPRC012285"/>
<accession>T1I7L3</accession>
<dbReference type="InterPro" id="IPR003599">
    <property type="entry name" value="Ig_sub"/>
</dbReference>
<feature type="compositionally biased region" description="Basic and acidic residues" evidence="3">
    <location>
        <begin position="618"/>
        <end position="644"/>
    </location>
</feature>
<dbReference type="GO" id="GO:0070593">
    <property type="term" value="P:dendrite self-avoidance"/>
    <property type="evidence" value="ECO:0007669"/>
    <property type="project" value="TreeGrafter"/>
</dbReference>
<dbReference type="HOGENOM" id="CLU_259167_0_0_1"/>
<feature type="region of interest" description="Disordered" evidence="3">
    <location>
        <begin position="530"/>
        <end position="584"/>
    </location>
</feature>
<evidence type="ECO:0000256" key="2">
    <source>
        <dbReference type="ARBA" id="ARBA00023319"/>
    </source>
</evidence>
<feature type="compositionally biased region" description="Low complexity" evidence="3">
    <location>
        <begin position="381"/>
        <end position="391"/>
    </location>
</feature>
<dbReference type="EMBL" id="ACPB03000193">
    <property type="status" value="NOT_ANNOTATED_CDS"/>
    <property type="molecule type" value="Genomic_DNA"/>
</dbReference>
<reference evidence="5" key="1">
    <citation type="submission" date="2015-05" db="UniProtKB">
        <authorList>
            <consortium name="EnsemblMetazoa"/>
        </authorList>
    </citation>
    <scope>IDENTIFICATION</scope>
</reference>
<evidence type="ECO:0000256" key="1">
    <source>
        <dbReference type="ARBA" id="ARBA00004657"/>
    </source>
</evidence>
<keyword evidence="6" id="KW-1185">Reference proteome</keyword>
<feature type="region of interest" description="Disordered" evidence="3">
    <location>
        <begin position="353"/>
        <end position="411"/>
    </location>
</feature>
<feature type="region of interest" description="Disordered" evidence="3">
    <location>
        <begin position="244"/>
        <end position="266"/>
    </location>
</feature>
<dbReference type="EnsemblMetazoa" id="RPRC012285-RA">
    <property type="protein sequence ID" value="RPRC012285-PA"/>
    <property type="gene ID" value="RPRC012285"/>
</dbReference>
<dbReference type="InterPro" id="IPR013098">
    <property type="entry name" value="Ig_I-set"/>
</dbReference>
<dbReference type="InterPro" id="IPR036179">
    <property type="entry name" value="Ig-like_dom_sf"/>
</dbReference>
<feature type="region of interest" description="Disordered" evidence="3">
    <location>
        <begin position="910"/>
        <end position="968"/>
    </location>
</feature>
<feature type="compositionally biased region" description="Polar residues" evidence="3">
    <location>
        <begin position="932"/>
        <end position="942"/>
    </location>
</feature>
<sequence length="1414" mass="157535">MYRFVTQGNCHSLIIDKVAHNYTGQYEAVATNAAGEARNTADLLVVNPEPTQAALFEAELKGVESQVGVVDSPKELGLKTVTSSFAVPGGKILVEESFKSEKHVEMKVHQSSQSIGDIFELKSQPKKVKFPEFVLPEPQKEEETATESLSTRSALDFFKSIIKENEEESKKKLELKEEGVKTPLEKQTLQETAPFQKSVGSFEISSGNKQWLDQFDQLEPGPPPEVGYIPKSSFVKQKEEMATRAKKLEESHRQLSESEIPSGGVRIFPAQSQVASTPPEKVDSIIEKKLIPDLWEGKKEAAEEVIVPKKVLPPGGDEQTVIKQTFAPTAPIKSDTSFSAIFRPVTFTPPTEIASTEKWTPKVKDEPVQKSQSFVQKDSSFKSTFSSMQSFGTTPSVPETTERPKSPLPSAEGLAMDKLWAHKHTESSLSSVWPPLGFETQKTETQTSTFKKESQVSKVSEFKTTTSNIPVPKTLPVVEIPEPIYYIAETHTTHKSNLNQISKKSDFFESTQEKNVLTERTIHPSEAKKLFDIPAPPPTISRPIPKKEPYRPAAPIPTFDDLDICLEPGPPPEIGFATPPPKERKQSYVEMIEQDLEKDLDREPSRRLVGAVRTIPPPKKESSIERHKSVPSERVEIKTSEKRSSSITENFSARTFPQPEMYQSKVEVSTTPKFGTAPRPSKFTKKCTESDYESDLEGTKIKARWTPWDSDTDEPYYRKVKPPEFTQQPKRSRSVQPEPSLPPDEPPLMISTKSFTTMEKQTKQKVESQIKSSVKKTESLSTTQHQVKPASPPKAESPKNKRREPIPPDGYAADTDEPQKIQKQKISSQHVEKMSTLQQQKQERKTLPSATIPKDVPITSRLEPFPFKPSTSTRPLQVTVPLPSSPAKFIKGEFKESDYESDYETKIPPVWAPSPVLPEMSFRPVHPHLSPAQPSQPQQTREPTPPSQFDKGPIRPTPQSTYGPSVNEVETSNTMRFAESTSSSHRVVSMQQTTRVVSYDQKKAAVRQTSLPTKFVPKGEARWMSDSESETMSKSIAEEKRLQRVEEMRKRFGEKSSQSLVDLKPGEPPTFEYAPPRIPSAASTVAGKHLSEMGSAFKTKAQQFVSDIVTDVKQETKQKKAPILKKREDEPEIYREETRLAEHGTKHIDPDTGLIYFKYDFGYEFGLVLPGEGKAKPGEIKKRSIGPAEKRFDDGSIEVPVIHEITNGSGASRKKRQQIMKTVKWDPTSESEMSDGGEDWRKKAANLGCIPPRISIPASPSPVSASPSLSPYTPATHETTGHSQWTGGPTSPMPALTSPPIVFNAMLHSELPKKPPMFITPLRDIAVVSGQTARFECIVQAEPSPNIIWAKDGRLIENSLNHEIQFRNGVCRLTIPQAFSYDAGTYTCTATNSFGTQTTTATLQVPGEGRTYIS</sequence>
<dbReference type="GO" id="GO:0007411">
    <property type="term" value="P:axon guidance"/>
    <property type="evidence" value="ECO:0007669"/>
    <property type="project" value="TreeGrafter"/>
</dbReference>
<dbReference type="GO" id="GO:0031430">
    <property type="term" value="C:M band"/>
    <property type="evidence" value="ECO:0007669"/>
    <property type="project" value="UniProtKB-ARBA"/>
</dbReference>
<feature type="compositionally biased region" description="Basic and acidic residues" evidence="3">
    <location>
        <begin position="596"/>
        <end position="606"/>
    </location>
</feature>
<feature type="domain" description="Ig-like" evidence="4">
    <location>
        <begin position="1315"/>
        <end position="1404"/>
    </location>
</feature>
<dbReference type="InParanoid" id="T1I7L3"/>
<evidence type="ECO:0000256" key="3">
    <source>
        <dbReference type="SAM" id="MobiDB-lite"/>
    </source>
</evidence>
<dbReference type="SMART" id="SM00409">
    <property type="entry name" value="IG"/>
    <property type="match status" value="1"/>
</dbReference>
<dbReference type="Pfam" id="PF07679">
    <property type="entry name" value="I-set"/>
    <property type="match status" value="1"/>
</dbReference>
<keyword evidence="2" id="KW-0393">Immunoglobulin domain</keyword>
<dbReference type="STRING" id="13249.T1I7L3"/>
<comment type="subcellular location">
    <subcellularLocation>
        <location evidence="1">Cytoplasm</location>
        <location evidence="1">Myofibril</location>
    </subcellularLocation>
</comment>
<dbReference type="Gene3D" id="2.60.40.10">
    <property type="entry name" value="Immunoglobulins"/>
    <property type="match status" value="2"/>
</dbReference>
<feature type="compositionally biased region" description="Basic and acidic residues" evidence="3">
    <location>
        <begin position="796"/>
        <end position="806"/>
    </location>
</feature>
<feature type="compositionally biased region" description="Basic and acidic residues" evidence="3">
    <location>
        <begin position="244"/>
        <end position="256"/>
    </location>
</feature>
<evidence type="ECO:0000259" key="4">
    <source>
        <dbReference type="PROSITE" id="PS50835"/>
    </source>
</evidence>
<feature type="region of interest" description="Disordered" evidence="3">
    <location>
        <begin position="1209"/>
        <end position="1238"/>
    </location>
</feature>
<dbReference type="GO" id="GO:0045214">
    <property type="term" value="P:sarcomere organization"/>
    <property type="evidence" value="ECO:0007669"/>
    <property type="project" value="UniProtKB-ARBA"/>
</dbReference>
<dbReference type="SUPFAM" id="SSF48726">
    <property type="entry name" value="Immunoglobulin"/>
    <property type="match status" value="2"/>
</dbReference>
<evidence type="ECO:0000313" key="5">
    <source>
        <dbReference type="EnsemblMetazoa" id="RPRC012285-PA"/>
    </source>
</evidence>
<feature type="compositionally biased region" description="Polar residues" evidence="3">
    <location>
        <begin position="369"/>
        <end position="378"/>
    </location>
</feature>
<feature type="compositionally biased region" description="Polar residues" evidence="3">
    <location>
        <begin position="957"/>
        <end position="968"/>
    </location>
</feature>
<protein>
    <submittedName>
        <fullName evidence="5">Ig-like domain-containing protein</fullName>
    </submittedName>
</protein>
<feature type="compositionally biased region" description="Low complexity" evidence="3">
    <location>
        <begin position="1256"/>
        <end position="1271"/>
    </location>
</feature>
<evidence type="ECO:0000313" key="6">
    <source>
        <dbReference type="Proteomes" id="UP000015103"/>
    </source>
</evidence>
<feature type="compositionally biased region" description="Basic and acidic residues" evidence="3">
    <location>
        <begin position="359"/>
        <end position="368"/>
    </location>
</feature>
<feature type="region of interest" description="Disordered" evidence="3">
    <location>
        <begin position="596"/>
        <end position="886"/>
    </location>
</feature>
<feature type="region of interest" description="Disordered" evidence="3">
    <location>
        <begin position="1256"/>
        <end position="1291"/>
    </location>
</feature>
<feature type="compositionally biased region" description="Polar residues" evidence="3">
    <location>
        <begin position="1276"/>
        <end position="1289"/>
    </location>
</feature>
<dbReference type="InterPro" id="IPR013783">
    <property type="entry name" value="Ig-like_fold"/>
</dbReference>
<dbReference type="eggNOG" id="KOG0613">
    <property type="taxonomic scope" value="Eukaryota"/>
</dbReference>
<name>T1I7L3_RHOPR</name>